<dbReference type="Gene3D" id="2.60.120.260">
    <property type="entry name" value="Galactose-binding domain-like"/>
    <property type="match status" value="1"/>
</dbReference>
<dbReference type="InterPro" id="IPR013736">
    <property type="entry name" value="Xaa-Pro_dipept_C"/>
</dbReference>
<dbReference type="InterPro" id="IPR000383">
    <property type="entry name" value="Xaa-Pro-like_dom"/>
</dbReference>
<gene>
    <name evidence="4" type="ORF">SAMN02799620_01656</name>
</gene>
<dbReference type="PANTHER" id="PTHR43056">
    <property type="entry name" value="PEPTIDASE S9 PROLYL OLIGOPEPTIDASE"/>
    <property type="match status" value="1"/>
</dbReference>
<dbReference type="PANTHER" id="PTHR43056:SF10">
    <property type="entry name" value="COCE_NOND FAMILY, PUTATIVE (AFU_ORTHOLOGUE AFUA_7G00600)-RELATED"/>
    <property type="match status" value="1"/>
</dbReference>
<evidence type="ECO:0000256" key="1">
    <source>
        <dbReference type="ARBA" id="ARBA00022801"/>
    </source>
</evidence>
<reference evidence="5" key="1">
    <citation type="submission" date="2016-10" db="EMBL/GenBank/DDBJ databases">
        <authorList>
            <person name="Varghese N."/>
            <person name="Submissions S."/>
        </authorList>
    </citation>
    <scope>NUCLEOTIDE SEQUENCE [LARGE SCALE GENOMIC DNA]</scope>
    <source>
        <strain evidence="5">UNC267MFSha1.1M11</strain>
    </source>
</reference>
<dbReference type="SMART" id="SM00939">
    <property type="entry name" value="PepX_C"/>
    <property type="match status" value="1"/>
</dbReference>
<protein>
    <recommendedName>
        <fullName evidence="3">Xaa-Pro dipeptidyl-peptidase C-terminal domain-containing protein</fullName>
    </recommendedName>
</protein>
<dbReference type="InterPro" id="IPR050585">
    <property type="entry name" value="Xaa-Pro_dipeptidyl-ppase/CocE"/>
</dbReference>
<keyword evidence="1" id="KW-0378">Hydrolase</keyword>
<dbReference type="RefSeq" id="WP_090355497.1">
    <property type="nucleotide sequence ID" value="NZ_FMUB01000003.1"/>
</dbReference>
<dbReference type="Pfam" id="PF02129">
    <property type="entry name" value="Peptidase_S15"/>
    <property type="match status" value="1"/>
</dbReference>
<evidence type="ECO:0000313" key="4">
    <source>
        <dbReference type="EMBL" id="SCX11921.1"/>
    </source>
</evidence>
<evidence type="ECO:0000256" key="2">
    <source>
        <dbReference type="SAM" id="MobiDB-lite"/>
    </source>
</evidence>
<dbReference type="SUPFAM" id="SSF53474">
    <property type="entry name" value="alpha/beta-Hydrolases"/>
    <property type="match status" value="1"/>
</dbReference>
<organism evidence="4 5">
    <name type="scientific">Mycolicibacterium fluoranthenivorans</name>
    <dbReference type="NCBI Taxonomy" id="258505"/>
    <lineage>
        <taxon>Bacteria</taxon>
        <taxon>Bacillati</taxon>
        <taxon>Actinomycetota</taxon>
        <taxon>Actinomycetes</taxon>
        <taxon>Mycobacteriales</taxon>
        <taxon>Mycobacteriaceae</taxon>
        <taxon>Mycolicibacterium</taxon>
    </lineage>
</organism>
<dbReference type="NCBIfam" id="TIGR00976">
    <property type="entry name" value="CocE_NonD"/>
    <property type="match status" value="1"/>
</dbReference>
<dbReference type="Proteomes" id="UP000199707">
    <property type="component" value="Unassembled WGS sequence"/>
</dbReference>
<feature type="domain" description="Xaa-Pro dipeptidyl-peptidase C-terminal" evidence="3">
    <location>
        <begin position="314"/>
        <end position="548"/>
    </location>
</feature>
<proteinExistence type="predicted"/>
<name>A0A1G4VVP0_9MYCO</name>
<dbReference type="AlphaFoldDB" id="A0A1G4VVP0"/>
<dbReference type="EMBL" id="FMUB01000003">
    <property type="protein sequence ID" value="SCX11921.1"/>
    <property type="molecule type" value="Genomic_DNA"/>
</dbReference>
<dbReference type="GO" id="GO:0008239">
    <property type="term" value="F:dipeptidyl-peptidase activity"/>
    <property type="evidence" value="ECO:0007669"/>
    <property type="project" value="InterPro"/>
</dbReference>
<dbReference type="InterPro" id="IPR008979">
    <property type="entry name" value="Galactose-bd-like_sf"/>
</dbReference>
<dbReference type="InterPro" id="IPR029058">
    <property type="entry name" value="AB_hydrolase_fold"/>
</dbReference>
<dbReference type="SUPFAM" id="SSF49785">
    <property type="entry name" value="Galactose-binding domain-like"/>
    <property type="match status" value="1"/>
</dbReference>
<dbReference type="Gene3D" id="3.40.50.1820">
    <property type="entry name" value="alpha/beta hydrolase"/>
    <property type="match status" value="1"/>
</dbReference>
<feature type="region of interest" description="Disordered" evidence="2">
    <location>
        <begin position="334"/>
        <end position="354"/>
    </location>
</feature>
<dbReference type="STRING" id="1502745.SAMN02799620_01656"/>
<sequence>MSDLTPAKRMLTALVLRVAAARFGLGPPTTNYDVTRDIDVPTRDGERLRTDVYTPESEPVGTLLMRTPYGRSSLLVTVVVGLYAGRGYRVILQSARGTFGSSGTFEPGRDETADAADTVAWLRTQPWFDGQFATMGASYLGFTQWALLSDPPPELITSVIAMASHNLGESCWSTGSFALADILTWSYQVAHQEDGGTVRGLVRALTTVRRMRRPLRTVPLRDAGDRVLDGRVPWVESWLTTPDPADPFWQPSRLDDALHRVTAPVLLIAGWQDVFLTQTLEQYGALARRGAEPALIVGPWTHAEGGGDAVRETLAWLSGPRWSGARIYVSGGTGASEATGNGTGAGAGASESPWRELPAWPPPAENTVLYLQSRAALSDRRPADEGTIARFVFDPADPTPTVGGRLLFGPSGYCEDGALAARADVVTFTTASLTEALEVIGTPRVELVHRTDIGWADVWVRISEVGPGGASRNVSDGYVRRTPGAEPVLQLDLDPIAHRFSAGSRIRLLIAGGSHPRYARNHGTGESVWAATQMVPSSHEIGAGSRLLLPVPTDPA</sequence>
<dbReference type="InterPro" id="IPR005674">
    <property type="entry name" value="CocE/Ser_esterase"/>
</dbReference>
<evidence type="ECO:0000313" key="5">
    <source>
        <dbReference type="Proteomes" id="UP000199707"/>
    </source>
</evidence>
<accession>A0A1G4VVP0</accession>
<dbReference type="Pfam" id="PF08530">
    <property type="entry name" value="PepX_C"/>
    <property type="match status" value="1"/>
</dbReference>
<evidence type="ECO:0000259" key="3">
    <source>
        <dbReference type="SMART" id="SM00939"/>
    </source>
</evidence>
<dbReference type="Gene3D" id="1.10.3020.10">
    <property type="entry name" value="alpha-amino acid ester hydrolase ( Helical cap domain)"/>
    <property type="match status" value="1"/>
</dbReference>